<gene>
    <name evidence="2" type="primary">trbK-1</name>
    <name evidence="2" type="ORF">IE4771_PA00220</name>
</gene>
<reference evidence="2 3" key="1">
    <citation type="submission" date="2013-12" db="EMBL/GenBank/DDBJ databases">
        <title>Complete genome sequence of Rhizobium etli bv. mimosae IE4771.</title>
        <authorList>
            <person name="Bustos P."/>
            <person name="Santamaria R.I."/>
            <person name="Lozano L."/>
            <person name="Ormeno-Orrillo E."/>
            <person name="Rogel M.A."/>
            <person name="Romero D."/>
            <person name="Cevallos M.A."/>
            <person name="Martinez-Romero E."/>
            <person name="Gonzalez V."/>
        </authorList>
    </citation>
    <scope>NUCLEOTIDE SEQUENCE [LARGE SCALE GENOMIC DNA]</scope>
    <source>
        <strain evidence="2 3">IE4771</strain>
        <plasmid evidence="3">Plasmid pRetIE4771a</plasmid>
    </source>
</reference>
<feature type="domain" description="Type IV conjugative transfer protein TrbJ/K C-terminal" evidence="1">
    <location>
        <begin position="1"/>
        <end position="66"/>
    </location>
</feature>
<dbReference type="AlphaFoldDB" id="A0A060IDD6"/>
<name>A0A060IDD6_RHIET</name>
<dbReference type="Pfam" id="PF10907">
    <property type="entry name" value="DUF2749"/>
    <property type="match status" value="1"/>
</dbReference>
<dbReference type="RefSeq" id="WP_010058419.1">
    <property type="nucleotide sequence ID" value="NZ_CP006987.1"/>
</dbReference>
<evidence type="ECO:0000259" key="1">
    <source>
        <dbReference type="Pfam" id="PF10907"/>
    </source>
</evidence>
<evidence type="ECO:0000313" key="3">
    <source>
        <dbReference type="Proteomes" id="UP000027180"/>
    </source>
</evidence>
<dbReference type="EMBL" id="CP006987">
    <property type="protein sequence ID" value="AIC29726.1"/>
    <property type="molecule type" value="Genomic_DNA"/>
</dbReference>
<protein>
    <submittedName>
        <fullName evidence="2">Conjugal transfer protein TrbK 1</fullName>
    </submittedName>
</protein>
<dbReference type="InterPro" id="IPR020065">
    <property type="entry name" value="Conjugal_tfr_protein_TrbK"/>
</dbReference>
<dbReference type="HOGENOM" id="CLU_2828215_0_0_5"/>
<geneLocation type="plasmid" evidence="2 3">
    <name>pRetIE4771a</name>
</geneLocation>
<dbReference type="Proteomes" id="UP000027180">
    <property type="component" value="Plasmid pRetIE4771a"/>
</dbReference>
<dbReference type="NCBIfam" id="TIGR04361">
    <property type="entry name" value="TrbK_Ti"/>
    <property type="match status" value="1"/>
</dbReference>
<organism evidence="2 3">
    <name type="scientific">Rhizobium etli bv. mimosae str. IE4771</name>
    <dbReference type="NCBI Taxonomy" id="1432050"/>
    <lineage>
        <taxon>Bacteria</taxon>
        <taxon>Pseudomonadati</taxon>
        <taxon>Pseudomonadota</taxon>
        <taxon>Alphaproteobacteria</taxon>
        <taxon>Hyphomicrobiales</taxon>
        <taxon>Rhizobiaceae</taxon>
        <taxon>Rhizobium/Agrobacterium group</taxon>
        <taxon>Rhizobium</taxon>
    </lineage>
</organism>
<dbReference type="InterPro" id="IPR024475">
    <property type="entry name" value="TrbJ/K_C"/>
</dbReference>
<dbReference type="KEGG" id="rei:IE4771_PA00220"/>
<proteinExistence type="predicted"/>
<dbReference type="OrthoDB" id="8305398at2"/>
<accession>A0A060IDD6</accession>
<evidence type="ECO:0000313" key="2">
    <source>
        <dbReference type="EMBL" id="AIC29726.1"/>
    </source>
</evidence>
<sequence length="66" mass="7274">MSRAVVIAVLVLVAAVLSAATVLIVNSKEVNKPALTQEQRAAREKFFGSNKELPPIKDGQEMRPRW</sequence>
<keyword evidence="2" id="KW-0614">Plasmid</keyword>